<protein>
    <recommendedName>
        <fullName evidence="5">Restriction of telomere capping protein 4</fullName>
    </recommendedName>
</protein>
<dbReference type="InterPro" id="IPR039024">
    <property type="entry name" value="RTC4"/>
</dbReference>
<evidence type="ECO:0000313" key="11">
    <source>
        <dbReference type="Proteomes" id="UP000650582"/>
    </source>
</evidence>
<feature type="domain" description="Restriction of telomere capping protein 4 C-terminal" evidence="9">
    <location>
        <begin position="470"/>
        <end position="587"/>
    </location>
</feature>
<dbReference type="EMBL" id="JACYCC010000040">
    <property type="protein sequence ID" value="KAF8677621.1"/>
    <property type="molecule type" value="Genomic_DNA"/>
</dbReference>
<evidence type="ECO:0000259" key="9">
    <source>
        <dbReference type="SMART" id="SM01312"/>
    </source>
</evidence>
<comment type="similarity">
    <text evidence="4">Belongs to the RTC4 family.</text>
</comment>
<dbReference type="Proteomes" id="UP000650582">
    <property type="component" value="Unassembled WGS sequence"/>
</dbReference>
<feature type="compositionally biased region" description="Low complexity" evidence="8">
    <location>
        <begin position="124"/>
        <end position="136"/>
    </location>
</feature>
<dbReference type="GO" id="GO:0005737">
    <property type="term" value="C:cytoplasm"/>
    <property type="evidence" value="ECO:0007669"/>
    <property type="project" value="UniProtKB-SubCell"/>
</dbReference>
<evidence type="ECO:0000256" key="5">
    <source>
        <dbReference type="ARBA" id="ARBA00015162"/>
    </source>
</evidence>
<feature type="region of interest" description="Disordered" evidence="8">
    <location>
        <begin position="24"/>
        <end position="276"/>
    </location>
</feature>
<evidence type="ECO:0000256" key="1">
    <source>
        <dbReference type="ARBA" id="ARBA00002738"/>
    </source>
</evidence>
<dbReference type="PANTHER" id="PTHR41391">
    <property type="entry name" value="RESTRICTION OF TELOMERE CAPPING PROTEIN 4"/>
    <property type="match status" value="1"/>
</dbReference>
<accession>A0A8H7LIX4</accession>
<organism evidence="10 11">
    <name type="scientific">Rhizoctonia solani</name>
    <dbReference type="NCBI Taxonomy" id="456999"/>
    <lineage>
        <taxon>Eukaryota</taxon>
        <taxon>Fungi</taxon>
        <taxon>Dikarya</taxon>
        <taxon>Basidiomycota</taxon>
        <taxon>Agaricomycotina</taxon>
        <taxon>Agaricomycetes</taxon>
        <taxon>Cantharellales</taxon>
        <taxon>Ceratobasidiaceae</taxon>
        <taxon>Rhizoctonia</taxon>
    </lineage>
</organism>
<keyword evidence="6" id="KW-0963">Cytoplasm</keyword>
<gene>
    <name evidence="10" type="ORF">RHS04_05972</name>
</gene>
<name>A0A8H7LIX4_9AGAM</name>
<proteinExistence type="inferred from homology"/>
<evidence type="ECO:0000256" key="4">
    <source>
        <dbReference type="ARBA" id="ARBA00009461"/>
    </source>
</evidence>
<evidence type="ECO:0000256" key="3">
    <source>
        <dbReference type="ARBA" id="ARBA00004496"/>
    </source>
</evidence>
<reference evidence="10" key="1">
    <citation type="submission" date="2020-09" db="EMBL/GenBank/DDBJ databases">
        <title>Comparative genome analyses of four rice-infecting Rhizoctonia solani isolates reveal extensive enrichment of homogalacturonan modification genes.</title>
        <authorList>
            <person name="Lee D.-Y."/>
            <person name="Jeon J."/>
            <person name="Kim K.-T."/>
            <person name="Cheong K."/>
            <person name="Song H."/>
            <person name="Choi G."/>
            <person name="Ko J."/>
            <person name="Opiyo S.O."/>
            <person name="Zuo S."/>
            <person name="Madhav S."/>
            <person name="Lee Y.-H."/>
            <person name="Wang G.-L."/>
        </authorList>
    </citation>
    <scope>NUCLEOTIDE SEQUENCE</scope>
    <source>
        <strain evidence="10">AG1-IA YN-7</strain>
    </source>
</reference>
<keyword evidence="7" id="KW-0539">Nucleus</keyword>
<sequence>MERRRQQGVGNLQALEKVKSCRTPNSGFGEDLGFTNFTGRPKIARNPKAPSRRAKETDSAGLRVESPVMDADADTSYDPLDIISLQESEATSYKQKNRTNTAPKLKNAPQPPPFAKLNSTQLESESSSVTNTSTKTKPTHNKTVKAIASSDSDEESTSRMSSRPKANSKESNGSSSSARESRNINPNNRGPKPAPFKGRARPQGPTPENDMPSTPVPKMPAPPPWKAGGTSKAGPKANIPEPISSHDNLSASQRVGESQIDRRSLRNVKIPKKNDKNPTITKAIAQVPRKEFPLEPKKTAAFPMAKYAKEMAAKQADDLVNSHSPRKRFKADDMERIFERAKQDELMGIDDETMRKFAPIWYPSITDILIAVDAQSLCPFCDEPFPDNPSPDLVQLLEDLKKIAVLEPRLRNPQGLTAPLMTYINLCQMHRAESTYVEHGRRNRWPSVIDWDSVRERLKSSNVVKALRSIINDPHSSDFFVTFDNNIKRDGALKAASIRAQLDTFELSHPGYYGEQGLLIFFDTLNELFPNLTAEESKPLTTRQFFMSVLVPEAAALLIEEDMDCTHEEALIILRESRQYGLAMFPDRGGFFGSGKGDHMDEAGAKQLKWRKDMVGSTHPSNQPEISQSFEFQSRFLEDETDPDILIVD</sequence>
<comment type="caution">
    <text evidence="10">The sequence shown here is derived from an EMBL/GenBank/DDBJ whole genome shotgun (WGS) entry which is preliminary data.</text>
</comment>
<comment type="subcellular location">
    <subcellularLocation>
        <location evidence="3">Cytoplasm</location>
    </subcellularLocation>
    <subcellularLocation>
        <location evidence="2">Nucleus</location>
    </subcellularLocation>
</comment>
<dbReference type="AlphaFoldDB" id="A0A8H7LIX4"/>
<dbReference type="SMART" id="SM01312">
    <property type="entry name" value="RTC4"/>
    <property type="match status" value="1"/>
</dbReference>
<evidence type="ECO:0000313" key="10">
    <source>
        <dbReference type="EMBL" id="KAF8677621.1"/>
    </source>
</evidence>
<feature type="compositionally biased region" description="Pro residues" evidence="8">
    <location>
        <begin position="214"/>
        <end position="225"/>
    </location>
</feature>
<evidence type="ECO:0000256" key="8">
    <source>
        <dbReference type="SAM" id="MobiDB-lite"/>
    </source>
</evidence>
<dbReference type="GO" id="GO:0005634">
    <property type="term" value="C:nucleus"/>
    <property type="evidence" value="ECO:0007669"/>
    <property type="project" value="UniProtKB-SubCell"/>
</dbReference>
<evidence type="ECO:0000256" key="7">
    <source>
        <dbReference type="ARBA" id="ARBA00023242"/>
    </source>
</evidence>
<feature type="compositionally biased region" description="Polar residues" evidence="8">
    <location>
        <begin position="85"/>
        <end position="102"/>
    </location>
</feature>
<evidence type="ECO:0000256" key="6">
    <source>
        <dbReference type="ARBA" id="ARBA00022490"/>
    </source>
</evidence>
<dbReference type="Pfam" id="PF14474">
    <property type="entry name" value="RTC4"/>
    <property type="match status" value="1"/>
</dbReference>
<dbReference type="InterPro" id="IPR028094">
    <property type="entry name" value="RTC4_C"/>
</dbReference>
<dbReference type="PANTHER" id="PTHR41391:SF1">
    <property type="entry name" value="RESTRICTION OF TELOMERE CAPPING PROTEIN 4"/>
    <property type="match status" value="1"/>
</dbReference>
<evidence type="ECO:0000256" key="2">
    <source>
        <dbReference type="ARBA" id="ARBA00004123"/>
    </source>
</evidence>
<feature type="compositionally biased region" description="Polar residues" evidence="8">
    <location>
        <begin position="245"/>
        <end position="256"/>
    </location>
</feature>
<feature type="compositionally biased region" description="Low complexity" evidence="8">
    <location>
        <begin position="169"/>
        <end position="178"/>
    </location>
</feature>
<comment type="function">
    <text evidence="1">May be involved in a process influencing telomere capping.</text>
</comment>